<keyword evidence="3" id="KW-1185">Reference proteome</keyword>
<evidence type="ECO:0000313" key="2">
    <source>
        <dbReference type="EMBL" id="OCF59056.1"/>
    </source>
</evidence>
<feature type="domain" description="Metallo-beta-lactamase" evidence="1">
    <location>
        <begin position="83"/>
        <end position="176"/>
    </location>
</feature>
<dbReference type="Proteomes" id="UP000092583">
    <property type="component" value="Unassembled WGS sequence"/>
</dbReference>
<dbReference type="SUPFAM" id="SSF56281">
    <property type="entry name" value="Metallo-hydrolase/oxidoreductase"/>
    <property type="match status" value="1"/>
</dbReference>
<dbReference type="GO" id="GO:0005737">
    <property type="term" value="C:cytoplasm"/>
    <property type="evidence" value="ECO:0007669"/>
    <property type="project" value="TreeGrafter"/>
</dbReference>
<dbReference type="GO" id="GO:0070291">
    <property type="term" value="P:N-acylethanolamine metabolic process"/>
    <property type="evidence" value="ECO:0007669"/>
    <property type="project" value="TreeGrafter"/>
</dbReference>
<reference evidence="3" key="2">
    <citation type="submission" date="2013-12" db="EMBL/GenBank/DDBJ databases">
        <title>Evolution of pathogenesis and genome organization in the Tremellales.</title>
        <authorList>
            <person name="Cuomo C."/>
            <person name="Litvintseva A."/>
            <person name="Heitman J."/>
            <person name="Chen Y."/>
            <person name="Sun S."/>
            <person name="Springer D."/>
            <person name="Dromer F."/>
            <person name="Young S."/>
            <person name="Zeng Q."/>
            <person name="Chapman S."/>
            <person name="Gujja S."/>
            <person name="Saif S."/>
            <person name="Birren B."/>
        </authorList>
    </citation>
    <scope>NUCLEOTIDE SEQUENCE [LARGE SCALE GENOMIC DNA]</scope>
    <source>
        <strain evidence="3">CBS 10435</strain>
    </source>
</reference>
<dbReference type="Gene3D" id="3.60.15.10">
    <property type="entry name" value="Ribonuclease Z/Hydroxyacylglutathione hydrolase-like"/>
    <property type="match status" value="2"/>
</dbReference>
<feature type="domain" description="Metallo-beta-lactamase" evidence="1">
    <location>
        <begin position="266"/>
        <end position="398"/>
    </location>
</feature>
<gene>
    <name evidence="2" type="ORF">L486_03554</name>
</gene>
<dbReference type="Pfam" id="PF12706">
    <property type="entry name" value="Lactamase_B_2"/>
    <property type="match status" value="2"/>
</dbReference>
<reference evidence="2 3" key="1">
    <citation type="submission" date="2013-07" db="EMBL/GenBank/DDBJ databases">
        <title>The Genome Sequence of Kwoniella mangroviensis CBS10435.</title>
        <authorList>
            <consortium name="The Broad Institute Genome Sequencing Platform"/>
            <person name="Cuomo C."/>
            <person name="Litvintseva A."/>
            <person name="Chen Y."/>
            <person name="Heitman J."/>
            <person name="Sun S."/>
            <person name="Springer D."/>
            <person name="Dromer F."/>
            <person name="Young S.K."/>
            <person name="Zeng Q."/>
            <person name="Gargeya S."/>
            <person name="Fitzgerald M."/>
            <person name="Abouelleil A."/>
            <person name="Alvarado L."/>
            <person name="Berlin A.M."/>
            <person name="Chapman S.B."/>
            <person name="Dewar J."/>
            <person name="Goldberg J."/>
            <person name="Griggs A."/>
            <person name="Gujja S."/>
            <person name="Hansen M."/>
            <person name="Howarth C."/>
            <person name="Imamovic A."/>
            <person name="Larimer J."/>
            <person name="McCowan C."/>
            <person name="Murphy C."/>
            <person name="Pearson M."/>
            <person name="Priest M."/>
            <person name="Roberts A."/>
            <person name="Saif S."/>
            <person name="Shea T."/>
            <person name="Sykes S."/>
            <person name="Wortman J."/>
            <person name="Nusbaum C."/>
            <person name="Birren B."/>
        </authorList>
    </citation>
    <scope>NUCLEOTIDE SEQUENCE [LARGE SCALE GENOMIC DNA]</scope>
    <source>
        <strain evidence="2 3">CBS 10435</strain>
    </source>
</reference>
<dbReference type="AlphaFoldDB" id="A0A1B9IU45"/>
<dbReference type="InterPro" id="IPR001279">
    <property type="entry name" value="Metallo-B-lactamas"/>
</dbReference>
<protein>
    <recommendedName>
        <fullName evidence="1">Metallo-beta-lactamase domain-containing protein</fullName>
    </recommendedName>
</protein>
<accession>A0A1B9IU45</accession>
<evidence type="ECO:0000313" key="3">
    <source>
        <dbReference type="Proteomes" id="UP000092583"/>
    </source>
</evidence>
<evidence type="ECO:0000259" key="1">
    <source>
        <dbReference type="Pfam" id="PF12706"/>
    </source>
</evidence>
<name>A0A1B9IU45_9TREE</name>
<sequence>MPRYANPWSSYRPLTAIEKLSSLSLRLKSPPETNERIPIRQKIDFPSSPPGTNGGPRIIWLGHASVYLLLPLAIPAGGREWRGILLDPVFSERCSPVSFLGPKRRIEPPCRVEELPRVDVVFISHDHYDHLDEASIKSVQKHHPAAQYFVPQGLGALLTKFEIGSTNVKEMNWWDEDVFSLSLNSPDSQASSPGLKVERTVYMSASSPICSQLSLSGEECQALSLSPVKEEQHIDEVPFSPKSYASPLTPSTLWDTVASSSTNKSVDDTLKVVCCPAQHNSGRRVFGKNKTLWCTWWIEYNMPNGQRWKCFFGGDTGYKSIVDGPTCPAFQLIRNRYGSPDLALLPVAHGSVLPYLQSLLPVINFDAQRLTSAIHCSPSDAITLHQEIGAKITMPIHWATWSTENGTREIVRDLYSACKQSNVNVKWQDEDDGSIPDSYQGVIVNEIGGSVHISVGDDLICAPE</sequence>
<dbReference type="GO" id="GO:0070290">
    <property type="term" value="F:N-acylphosphatidylethanolamine-specific phospholipase D activity"/>
    <property type="evidence" value="ECO:0007669"/>
    <property type="project" value="TreeGrafter"/>
</dbReference>
<dbReference type="PANTHER" id="PTHR15032">
    <property type="entry name" value="N-ACYL-PHOSPHATIDYLETHANOLAMINE-HYDROLYZING PHOSPHOLIPASE D"/>
    <property type="match status" value="1"/>
</dbReference>
<dbReference type="EMBL" id="KI669461">
    <property type="protein sequence ID" value="OCF59056.1"/>
    <property type="molecule type" value="Genomic_DNA"/>
</dbReference>
<dbReference type="OrthoDB" id="332863at2759"/>
<dbReference type="InterPro" id="IPR036866">
    <property type="entry name" value="RibonucZ/Hydroxyglut_hydro"/>
</dbReference>
<proteinExistence type="predicted"/>
<dbReference type="GO" id="GO:0070292">
    <property type="term" value="P:N-acylphosphatidylethanolamine metabolic process"/>
    <property type="evidence" value="ECO:0007669"/>
    <property type="project" value="TreeGrafter"/>
</dbReference>
<organism evidence="2 3">
    <name type="scientific">Kwoniella mangroviensis CBS 10435</name>
    <dbReference type="NCBI Taxonomy" id="1331196"/>
    <lineage>
        <taxon>Eukaryota</taxon>
        <taxon>Fungi</taxon>
        <taxon>Dikarya</taxon>
        <taxon>Basidiomycota</taxon>
        <taxon>Agaricomycotina</taxon>
        <taxon>Tremellomycetes</taxon>
        <taxon>Tremellales</taxon>
        <taxon>Cryptococcaceae</taxon>
        <taxon>Kwoniella</taxon>
    </lineage>
</organism>
<dbReference type="PANTHER" id="PTHR15032:SF27">
    <property type="entry name" value="N-ACYL-PHOSPHATIDYLETHANOLAMINE-HYDROLYZING PHOSPHOLIPASE D"/>
    <property type="match status" value="1"/>
</dbReference>